<evidence type="ECO:0000313" key="2">
    <source>
        <dbReference type="Proteomes" id="UP000003786"/>
    </source>
</evidence>
<accession>J7MCH0</accession>
<dbReference type="AlphaFoldDB" id="J7MCH0"/>
<dbReference type="GeneID" id="20716905"/>
<dbReference type="EMBL" id="AP011949">
    <property type="protein sequence ID" value="BAM42507.1"/>
    <property type="molecule type" value="Genomic_DNA"/>
</dbReference>
<sequence length="50" mass="5770">MALFYCPSKLQKTTLLVILSNMVYYLCNKHLEIILNISNEHLNNLPKCSS</sequence>
<dbReference type="Proteomes" id="UP000003786">
    <property type="component" value="Chromosome 4"/>
</dbReference>
<gene>
    <name evidence="1" type="ORF">TOT_040000875</name>
</gene>
<dbReference type="KEGG" id="tot:TOT_040000875"/>
<dbReference type="RefSeq" id="XP_009692808.1">
    <property type="nucleotide sequence ID" value="XM_009694513.1"/>
</dbReference>
<organism evidence="1 2">
    <name type="scientific">Theileria orientalis strain Shintoku</name>
    <dbReference type="NCBI Taxonomy" id="869250"/>
    <lineage>
        <taxon>Eukaryota</taxon>
        <taxon>Sar</taxon>
        <taxon>Alveolata</taxon>
        <taxon>Apicomplexa</taxon>
        <taxon>Aconoidasida</taxon>
        <taxon>Piroplasmida</taxon>
        <taxon>Theileriidae</taxon>
        <taxon>Theileria</taxon>
    </lineage>
</organism>
<proteinExistence type="predicted"/>
<reference evidence="1 2" key="1">
    <citation type="journal article" date="2012" name="MBio">
        <title>Comparative genome analysis of three eukaryotic parasites with differing abilities to transform leukocytes reveals key mediators of Theileria-induced leukocyte transformation.</title>
        <authorList>
            <person name="Hayashida K."/>
            <person name="Hara Y."/>
            <person name="Abe T."/>
            <person name="Yamasaki C."/>
            <person name="Toyoda A."/>
            <person name="Kosuge T."/>
            <person name="Suzuki Y."/>
            <person name="Sato Y."/>
            <person name="Kawashima S."/>
            <person name="Katayama T."/>
            <person name="Wakaguri H."/>
            <person name="Inoue N."/>
            <person name="Homma K."/>
            <person name="Tada-Umezaki M."/>
            <person name="Yagi Y."/>
            <person name="Fujii Y."/>
            <person name="Habara T."/>
            <person name="Kanehisa M."/>
            <person name="Watanabe H."/>
            <person name="Ito K."/>
            <person name="Gojobori T."/>
            <person name="Sugawara H."/>
            <person name="Imanishi T."/>
            <person name="Weir W."/>
            <person name="Gardner M."/>
            <person name="Pain A."/>
            <person name="Shiels B."/>
            <person name="Hattori M."/>
            <person name="Nene V."/>
            <person name="Sugimoto C."/>
        </authorList>
    </citation>
    <scope>NUCLEOTIDE SEQUENCE [LARGE SCALE GENOMIC DNA]</scope>
    <source>
        <strain evidence="1 2">Shintoku</strain>
    </source>
</reference>
<evidence type="ECO:0000313" key="1">
    <source>
        <dbReference type="EMBL" id="BAM42507.1"/>
    </source>
</evidence>
<protein>
    <submittedName>
        <fullName evidence="1">Uncharacterized protein</fullName>
    </submittedName>
</protein>
<dbReference type="VEuPathDB" id="PiroplasmaDB:TOT_040000875"/>
<name>J7MCH0_THEOR</name>
<keyword evidence="2" id="KW-1185">Reference proteome</keyword>